<dbReference type="InParanoid" id="A0A6P8I4M2"/>
<dbReference type="KEGG" id="aten:116295926"/>
<dbReference type="AlphaFoldDB" id="A0A6P8I4M2"/>
<dbReference type="Gene3D" id="3.40.50.2000">
    <property type="entry name" value="Glycogen Phosphorylase B"/>
    <property type="match status" value="2"/>
</dbReference>
<name>A0A6P8I4M2_ACTTE</name>
<evidence type="ECO:0000259" key="2">
    <source>
        <dbReference type="Pfam" id="PF00534"/>
    </source>
</evidence>
<gene>
    <name evidence="4" type="primary">LOC116295926</name>
</gene>
<evidence type="ECO:0000313" key="4">
    <source>
        <dbReference type="RefSeq" id="XP_031559745.1"/>
    </source>
</evidence>
<dbReference type="CDD" id="cd03801">
    <property type="entry name" value="GT4_PimA-like"/>
    <property type="match status" value="1"/>
</dbReference>
<dbReference type="Pfam" id="PF00534">
    <property type="entry name" value="Glycos_transf_1"/>
    <property type="match status" value="1"/>
</dbReference>
<dbReference type="OrthoDB" id="5948783at2759"/>
<keyword evidence="1" id="KW-0328">Glycosyltransferase</keyword>
<dbReference type="SUPFAM" id="SSF53756">
    <property type="entry name" value="UDP-Glycosyltransferase/glycogen phosphorylase"/>
    <property type="match status" value="1"/>
</dbReference>
<proteinExistence type="predicted"/>
<dbReference type="PANTHER" id="PTHR45947:SF3">
    <property type="entry name" value="SULFOQUINOVOSYL TRANSFERASE SQD2"/>
    <property type="match status" value="1"/>
</dbReference>
<keyword evidence="3" id="KW-1185">Reference proteome</keyword>
<dbReference type="RefSeq" id="XP_031559745.1">
    <property type="nucleotide sequence ID" value="XM_031703885.1"/>
</dbReference>
<dbReference type="Proteomes" id="UP000515163">
    <property type="component" value="Unplaced"/>
</dbReference>
<dbReference type="InterPro" id="IPR001296">
    <property type="entry name" value="Glyco_trans_1"/>
</dbReference>
<dbReference type="PANTHER" id="PTHR45947">
    <property type="entry name" value="SULFOQUINOVOSYL TRANSFERASE SQD2"/>
    <property type="match status" value="1"/>
</dbReference>
<dbReference type="InterPro" id="IPR050194">
    <property type="entry name" value="Glycosyltransferase_grp1"/>
</dbReference>
<dbReference type="GeneID" id="116295926"/>
<reference evidence="4" key="1">
    <citation type="submission" date="2025-08" db="UniProtKB">
        <authorList>
            <consortium name="RefSeq"/>
        </authorList>
    </citation>
    <scope>IDENTIFICATION</scope>
    <source>
        <tissue evidence="4">Tentacle</tissue>
    </source>
</reference>
<dbReference type="GO" id="GO:0016757">
    <property type="term" value="F:glycosyltransferase activity"/>
    <property type="evidence" value="ECO:0007669"/>
    <property type="project" value="UniProtKB-KW"/>
</dbReference>
<keyword evidence="1" id="KW-0808">Transferase</keyword>
<organism evidence="3 4">
    <name type="scientific">Actinia tenebrosa</name>
    <name type="common">Australian red waratah sea anemone</name>
    <dbReference type="NCBI Taxonomy" id="6105"/>
    <lineage>
        <taxon>Eukaryota</taxon>
        <taxon>Metazoa</taxon>
        <taxon>Cnidaria</taxon>
        <taxon>Anthozoa</taxon>
        <taxon>Hexacorallia</taxon>
        <taxon>Actiniaria</taxon>
        <taxon>Actiniidae</taxon>
        <taxon>Actinia</taxon>
    </lineage>
</organism>
<sequence length="539" mass="59907">MHLIVIHGYILSGTGSNIYTTNVAKTWKKHGHAVTIVCQDPIADKLPFVDEFYAGTDKIPTSPPQNGTIRVVVPDINRLLLVYSYDEYPGYVVKTLKECTLEEIEAHIEMTAKGLRKVVDQGADMILTNHILLSPVIASRATQGTSVPYVCKLHGSAMIFSLKPRLPELKPYVVEGLRNCKRIIAGTNHIRAVACEILKSEKEVIGMDRKMVIIPPGLDPDVFRAGGDLDERQSAFLTNVQAFKTRKPNGRKASAISHPSITQSLQDFHNNLVAVAHSYNQRAIDADLVERWIPFQEGDFIICYFGNFLDTKGVGELLTAFPSILNRIPEARLLLIGFGRYREHLEGMLQSLKEGNLESFKAYGNAGMFVDFPDDLQSYFRKLKPGEQNRVTITGYQEHNQLKEILPLASVCIVGSKASEAFGMVSLEAMAAGVLPLCNDHSGLSEVLEAVRDVAPDLEIKMRLPVRPGGSHGTADGAFFIEQLLDKIEVARQFIYPNGIKNQEKRKEISARLRHLAVSNFSWDELCKKISDLKEAPDV</sequence>
<evidence type="ECO:0000256" key="1">
    <source>
        <dbReference type="ARBA" id="ARBA00022676"/>
    </source>
</evidence>
<feature type="domain" description="Glycosyl transferase family 1" evidence="2">
    <location>
        <begin position="295"/>
        <end position="449"/>
    </location>
</feature>
<accession>A0A6P8I4M2</accession>
<protein>
    <submittedName>
        <fullName evidence="4">Uncharacterized protein LOC116295926</fullName>
    </submittedName>
</protein>
<evidence type="ECO:0000313" key="3">
    <source>
        <dbReference type="Proteomes" id="UP000515163"/>
    </source>
</evidence>